<dbReference type="PANTHER" id="PTHR30404">
    <property type="entry name" value="N-ACETYLMURAMOYL-L-ALANINE AMIDASE"/>
    <property type="match status" value="1"/>
</dbReference>
<dbReference type="SUPFAM" id="SSF110997">
    <property type="entry name" value="Sporulation related repeat"/>
    <property type="match status" value="1"/>
</dbReference>
<evidence type="ECO:0000256" key="1">
    <source>
        <dbReference type="ARBA" id="ARBA00022801"/>
    </source>
</evidence>
<evidence type="ECO:0000259" key="2">
    <source>
        <dbReference type="SMART" id="SM00646"/>
    </source>
</evidence>
<dbReference type="Proteomes" id="UP000606720">
    <property type="component" value="Unassembled WGS sequence"/>
</dbReference>
<keyword evidence="1" id="KW-0378">Hydrolase</keyword>
<dbReference type="InterPro" id="IPR050695">
    <property type="entry name" value="N-acetylmuramoyl_amidase_3"/>
</dbReference>
<dbReference type="AlphaFoldDB" id="A0A923LS10"/>
<name>A0A923LS10_9FIRM</name>
<dbReference type="GO" id="GO:0030288">
    <property type="term" value="C:outer membrane-bounded periplasmic space"/>
    <property type="evidence" value="ECO:0007669"/>
    <property type="project" value="TreeGrafter"/>
</dbReference>
<dbReference type="GO" id="GO:0008745">
    <property type="term" value="F:N-acetylmuramoyl-L-alanine amidase activity"/>
    <property type="evidence" value="ECO:0007669"/>
    <property type="project" value="InterPro"/>
</dbReference>
<proteinExistence type="predicted"/>
<dbReference type="InterPro" id="IPR036680">
    <property type="entry name" value="SPOR-like_sf"/>
</dbReference>
<gene>
    <name evidence="3" type="ORF">H8S17_11620</name>
</gene>
<dbReference type="SUPFAM" id="SSF53187">
    <property type="entry name" value="Zn-dependent exopeptidases"/>
    <property type="match status" value="1"/>
</dbReference>
<dbReference type="Gene3D" id="3.40.630.40">
    <property type="entry name" value="Zn-dependent exopeptidases"/>
    <property type="match status" value="1"/>
</dbReference>
<accession>A0A923LS10</accession>
<evidence type="ECO:0000313" key="3">
    <source>
        <dbReference type="EMBL" id="MBC5714838.1"/>
    </source>
</evidence>
<dbReference type="GO" id="GO:0009253">
    <property type="term" value="P:peptidoglycan catabolic process"/>
    <property type="evidence" value="ECO:0007669"/>
    <property type="project" value="InterPro"/>
</dbReference>
<dbReference type="Pfam" id="PF01520">
    <property type="entry name" value="Amidase_3"/>
    <property type="match status" value="1"/>
</dbReference>
<dbReference type="EMBL" id="JACOPH010000011">
    <property type="protein sequence ID" value="MBC5714838.1"/>
    <property type="molecule type" value="Genomic_DNA"/>
</dbReference>
<keyword evidence="4" id="KW-1185">Reference proteome</keyword>
<dbReference type="Gene3D" id="3.30.70.1070">
    <property type="entry name" value="Sporulation related repeat"/>
    <property type="match status" value="1"/>
</dbReference>
<feature type="domain" description="MurNAc-LAA" evidence="2">
    <location>
        <begin position="62"/>
        <end position="171"/>
    </location>
</feature>
<evidence type="ECO:0000313" key="4">
    <source>
        <dbReference type="Proteomes" id="UP000606720"/>
    </source>
</evidence>
<dbReference type="PANTHER" id="PTHR30404:SF0">
    <property type="entry name" value="N-ACETYLMURAMOYL-L-ALANINE AMIDASE AMIC"/>
    <property type="match status" value="1"/>
</dbReference>
<dbReference type="SMART" id="SM00646">
    <property type="entry name" value="Ami_3"/>
    <property type="match status" value="1"/>
</dbReference>
<dbReference type="CDD" id="cd02696">
    <property type="entry name" value="MurNAc-LAA"/>
    <property type="match status" value="1"/>
</dbReference>
<organism evidence="3 4">
    <name type="scientific">Roseburia zhanii</name>
    <dbReference type="NCBI Taxonomy" id="2763064"/>
    <lineage>
        <taxon>Bacteria</taxon>
        <taxon>Bacillati</taxon>
        <taxon>Bacillota</taxon>
        <taxon>Clostridia</taxon>
        <taxon>Lachnospirales</taxon>
        <taxon>Lachnospiraceae</taxon>
        <taxon>Roseburia</taxon>
    </lineage>
</organism>
<dbReference type="InterPro" id="IPR002508">
    <property type="entry name" value="MurNAc-LAA_cat"/>
</dbReference>
<reference evidence="3" key="1">
    <citation type="submission" date="2020-08" db="EMBL/GenBank/DDBJ databases">
        <title>Genome public.</title>
        <authorList>
            <person name="Liu C."/>
            <person name="Sun Q."/>
        </authorList>
    </citation>
    <scope>NUCLEOTIDE SEQUENCE</scope>
    <source>
        <strain evidence="3">BX1005</strain>
    </source>
</reference>
<dbReference type="GO" id="GO:0042834">
    <property type="term" value="F:peptidoglycan binding"/>
    <property type="evidence" value="ECO:0007669"/>
    <property type="project" value="InterPro"/>
</dbReference>
<dbReference type="InterPro" id="IPR007730">
    <property type="entry name" value="SPOR-like_dom"/>
</dbReference>
<dbReference type="Pfam" id="PF05036">
    <property type="entry name" value="SPOR"/>
    <property type="match status" value="1"/>
</dbReference>
<comment type="caution">
    <text evidence="3">The sequence shown here is derived from an EMBL/GenBank/DDBJ whole genome shotgun (WGS) entry which is preliminary data.</text>
</comment>
<protein>
    <submittedName>
        <fullName evidence="3">N-acetylmuramoyl-L-alanine amidase</fullName>
    </submittedName>
</protein>
<dbReference type="RefSeq" id="WP_186867439.1">
    <property type="nucleotide sequence ID" value="NZ_JACOPH010000011.1"/>
</dbReference>
<sequence length="293" mass="32927">MATIVIDAGHGGFDNGARYQDRKEKDDNLRLALAVGKILEQQGYDVIYTRTTDIYQSPYEKAQIANDAGADYFISFHRNSGENDNTYHGVQTLIYGGDEQAERLAGSINTELEKAGFKNLGIEERTGLVVLRRTEMPAVLIEAGFINNDKDNEIFDNNFEEIASAIALGIERAISPEHTARAQEEDETPQQADREDIQMPMPENTEQDMECKREECADRIFGVEVGRFLYRTTANFMAEQLVDQGFTCYVLEEDGILHVVVGKEHTLDEAVTLKKQLRDLGYQTMIVAAKDVN</sequence>